<reference evidence="4" key="1">
    <citation type="submission" date="2017-03" db="EMBL/GenBank/DDBJ databases">
        <authorList>
            <person name="Sharma R."/>
            <person name="Thines M."/>
        </authorList>
    </citation>
    <scope>NUCLEOTIDE SEQUENCE [LARGE SCALE GENOMIC DNA]</scope>
</reference>
<name>A0A1W5CX93_9LECA</name>
<protein>
    <recommendedName>
        <fullName evidence="5">MARVEL domain-containing protein</fullName>
    </recommendedName>
</protein>
<dbReference type="PANTHER" id="PTHR37451:SF4">
    <property type="entry name" value="MARVEL DOMAIN-CONTAINING PROTEIN"/>
    <property type="match status" value="1"/>
</dbReference>
<dbReference type="PANTHER" id="PTHR37451">
    <property type="entry name" value="MARVEL DOMAIN"/>
    <property type="match status" value="1"/>
</dbReference>
<organism evidence="3 4">
    <name type="scientific">Lasallia pustulata</name>
    <dbReference type="NCBI Taxonomy" id="136370"/>
    <lineage>
        <taxon>Eukaryota</taxon>
        <taxon>Fungi</taxon>
        <taxon>Dikarya</taxon>
        <taxon>Ascomycota</taxon>
        <taxon>Pezizomycotina</taxon>
        <taxon>Lecanoromycetes</taxon>
        <taxon>OSLEUM clade</taxon>
        <taxon>Umbilicariomycetidae</taxon>
        <taxon>Umbilicariales</taxon>
        <taxon>Umbilicariaceae</taxon>
        <taxon>Lasallia</taxon>
    </lineage>
</organism>
<dbReference type="AlphaFoldDB" id="A0A1W5CX93"/>
<feature type="region of interest" description="Disordered" evidence="1">
    <location>
        <begin position="172"/>
        <end position="376"/>
    </location>
</feature>
<feature type="compositionally biased region" description="Basic and acidic residues" evidence="1">
    <location>
        <begin position="264"/>
        <end position="286"/>
    </location>
</feature>
<proteinExistence type="predicted"/>
<keyword evidence="2" id="KW-0472">Membrane</keyword>
<keyword evidence="4" id="KW-1185">Reference proteome</keyword>
<evidence type="ECO:0000256" key="2">
    <source>
        <dbReference type="SAM" id="Phobius"/>
    </source>
</evidence>
<feature type="transmembrane region" description="Helical" evidence="2">
    <location>
        <begin position="71"/>
        <end position="90"/>
    </location>
</feature>
<dbReference type="EMBL" id="FWEW01000736">
    <property type="protein sequence ID" value="SLM35497.1"/>
    <property type="molecule type" value="Genomic_DNA"/>
</dbReference>
<sequence>MVLFIPFAIVRLFELITLIPTLGMLAYFVHGFVSANQLTPEYILLLFITSVLAAAWALATVLRRRSTRESAIFVALVDLAFVGTFIAAVYELRGIASANCSNFTAGSFYLSLGPFGYIGRSSNSPLALNVNKTCAMLKASFAFGIINIILFFTTFMLALFMHRRDPIVVQDQDIDSSGDGASEEQDGNQGSLSTPSTSVAGPEAGCSTLDQKDKHDTPNTFPSNRNTLSSTLGKRTCGLEGRNCEGLTPDPLTDGNKKNSWHVQKAEADDKEEDGEKHTGHGDKETTPLLGFTKKRGSSTVEGKFVSERYGKRRRCSSPTLAIQDQNHDTQADGTSLESKGVKTKIRRATIPPSPASDTATSPPTLEQAWEQGNEA</sequence>
<feature type="transmembrane region" description="Helical" evidence="2">
    <location>
        <begin position="96"/>
        <end position="118"/>
    </location>
</feature>
<feature type="compositionally biased region" description="Polar residues" evidence="1">
    <location>
        <begin position="187"/>
        <end position="199"/>
    </location>
</feature>
<dbReference type="Proteomes" id="UP000192927">
    <property type="component" value="Unassembled WGS sequence"/>
</dbReference>
<feature type="transmembrane region" description="Helical" evidence="2">
    <location>
        <begin position="12"/>
        <end position="30"/>
    </location>
</feature>
<feature type="compositionally biased region" description="Acidic residues" evidence="1">
    <location>
        <begin position="172"/>
        <end position="186"/>
    </location>
</feature>
<feature type="transmembrane region" description="Helical" evidence="2">
    <location>
        <begin position="42"/>
        <end position="59"/>
    </location>
</feature>
<accession>A0A1W5CX93</accession>
<keyword evidence="2" id="KW-1133">Transmembrane helix</keyword>
<evidence type="ECO:0000256" key="1">
    <source>
        <dbReference type="SAM" id="MobiDB-lite"/>
    </source>
</evidence>
<feature type="compositionally biased region" description="Polar residues" evidence="1">
    <location>
        <begin position="218"/>
        <end position="233"/>
    </location>
</feature>
<evidence type="ECO:0000313" key="4">
    <source>
        <dbReference type="Proteomes" id="UP000192927"/>
    </source>
</evidence>
<feature type="transmembrane region" description="Helical" evidence="2">
    <location>
        <begin position="139"/>
        <end position="161"/>
    </location>
</feature>
<keyword evidence="2" id="KW-0812">Transmembrane</keyword>
<feature type="compositionally biased region" description="Low complexity" evidence="1">
    <location>
        <begin position="356"/>
        <end position="365"/>
    </location>
</feature>
<evidence type="ECO:0000313" key="3">
    <source>
        <dbReference type="EMBL" id="SLM35497.1"/>
    </source>
</evidence>
<evidence type="ECO:0008006" key="5">
    <source>
        <dbReference type="Google" id="ProtNLM"/>
    </source>
</evidence>